<dbReference type="GeneID" id="34566345"/>
<comment type="subcellular location">
    <subcellularLocation>
        <location evidence="1">Membrane</location>
        <topology evidence="1">Multi-pass membrane protein</topology>
    </subcellularLocation>
</comment>
<keyword evidence="10" id="KW-1185">Reference proteome</keyword>
<comment type="similarity">
    <text evidence="5">Belongs to the SAT4 family.</text>
</comment>
<feature type="transmembrane region" description="Helical" evidence="7">
    <location>
        <begin position="184"/>
        <end position="207"/>
    </location>
</feature>
<evidence type="ECO:0000256" key="3">
    <source>
        <dbReference type="ARBA" id="ARBA00022989"/>
    </source>
</evidence>
<dbReference type="Pfam" id="PF20684">
    <property type="entry name" value="Fung_rhodopsin"/>
    <property type="match status" value="1"/>
</dbReference>
<dbReference type="PANTHER" id="PTHR33048:SF2">
    <property type="entry name" value="SRPK"/>
    <property type="match status" value="1"/>
</dbReference>
<dbReference type="AlphaFoldDB" id="A0A1G4AQV8"/>
<organism evidence="9 10">
    <name type="scientific">Colletotrichum orchidophilum</name>
    <dbReference type="NCBI Taxonomy" id="1209926"/>
    <lineage>
        <taxon>Eukaryota</taxon>
        <taxon>Fungi</taxon>
        <taxon>Dikarya</taxon>
        <taxon>Ascomycota</taxon>
        <taxon>Pezizomycotina</taxon>
        <taxon>Sordariomycetes</taxon>
        <taxon>Hypocreomycetidae</taxon>
        <taxon>Glomerellales</taxon>
        <taxon>Glomerellaceae</taxon>
        <taxon>Colletotrichum</taxon>
    </lineage>
</organism>
<feature type="region of interest" description="Disordered" evidence="6">
    <location>
        <begin position="334"/>
        <end position="377"/>
    </location>
</feature>
<evidence type="ECO:0000259" key="8">
    <source>
        <dbReference type="Pfam" id="PF20684"/>
    </source>
</evidence>
<evidence type="ECO:0000256" key="6">
    <source>
        <dbReference type="SAM" id="MobiDB-lite"/>
    </source>
</evidence>
<feature type="transmembrane region" description="Helical" evidence="7">
    <location>
        <begin position="219"/>
        <end position="238"/>
    </location>
</feature>
<evidence type="ECO:0000256" key="7">
    <source>
        <dbReference type="SAM" id="Phobius"/>
    </source>
</evidence>
<keyword evidence="2 7" id="KW-0812">Transmembrane</keyword>
<gene>
    <name evidence="9" type="ORF">CORC01_13218</name>
</gene>
<feature type="transmembrane region" description="Helical" evidence="7">
    <location>
        <begin position="20"/>
        <end position="37"/>
    </location>
</feature>
<evidence type="ECO:0000256" key="4">
    <source>
        <dbReference type="ARBA" id="ARBA00023136"/>
    </source>
</evidence>
<feature type="transmembrane region" description="Helical" evidence="7">
    <location>
        <begin position="107"/>
        <end position="125"/>
    </location>
</feature>
<dbReference type="InterPro" id="IPR052337">
    <property type="entry name" value="SAT4-like"/>
</dbReference>
<keyword evidence="4 7" id="KW-0472">Membrane</keyword>
<evidence type="ECO:0000313" key="9">
    <source>
        <dbReference type="EMBL" id="OHE91485.1"/>
    </source>
</evidence>
<evidence type="ECO:0000256" key="2">
    <source>
        <dbReference type="ARBA" id="ARBA00022692"/>
    </source>
</evidence>
<sequence>MLEPSPNVHLEKDGSYLPEVWAWYAIGVFIILLRLAVRIRTVGIRGFRGDDYLALPYLALYTINVYIAQICYFTGANIDITADAVPSLSDHDVAVLRLGSKLEFMSWYTYPGCIWVLKFTVLFFYKRLTLGILRRRTLVALFWVCGLSYIVMCLTVTFSCQPYSNNWRIRPLPGPECTFRPQNFWVLVWLNVVTDAALLSIPVPILWHLRVSLRRKVCVGILLSSGVFVISTAIVRAITTLGGAPSVININRWGFREIAVGLITVTLPVLSPLFTRAFWRRGPYIRNYYDRLRGARTCPNNARFGNWLGTMILKYIDEEEGDVLQRPSAAKQLQEAGHPREFAERTASNNNGSEETYELGTRSVDTSTTSLKDIGTL</sequence>
<feature type="domain" description="Rhodopsin" evidence="8">
    <location>
        <begin position="33"/>
        <end position="276"/>
    </location>
</feature>
<evidence type="ECO:0000313" key="10">
    <source>
        <dbReference type="Proteomes" id="UP000176998"/>
    </source>
</evidence>
<feature type="transmembrane region" description="Helical" evidence="7">
    <location>
        <begin position="58"/>
        <end position="78"/>
    </location>
</feature>
<dbReference type="RefSeq" id="XP_022468658.1">
    <property type="nucleotide sequence ID" value="XM_022624835.1"/>
</dbReference>
<name>A0A1G4AQV8_9PEZI</name>
<keyword evidence="3 7" id="KW-1133">Transmembrane helix</keyword>
<dbReference type="Proteomes" id="UP000176998">
    <property type="component" value="Unassembled WGS sequence"/>
</dbReference>
<dbReference type="EMBL" id="MJBS01000183">
    <property type="protein sequence ID" value="OHE91485.1"/>
    <property type="molecule type" value="Genomic_DNA"/>
</dbReference>
<dbReference type="GO" id="GO:0016020">
    <property type="term" value="C:membrane"/>
    <property type="evidence" value="ECO:0007669"/>
    <property type="project" value="UniProtKB-SubCell"/>
</dbReference>
<reference evidence="9 10" key="1">
    <citation type="submission" date="2016-09" db="EMBL/GenBank/DDBJ databases">
        <authorList>
            <person name="Capua I."/>
            <person name="De Benedictis P."/>
            <person name="Joannis T."/>
            <person name="Lombin L.H."/>
            <person name="Cattoli G."/>
        </authorList>
    </citation>
    <scope>NUCLEOTIDE SEQUENCE [LARGE SCALE GENOMIC DNA]</scope>
    <source>
        <strain evidence="9 10">IMI 309357</strain>
    </source>
</reference>
<evidence type="ECO:0000256" key="1">
    <source>
        <dbReference type="ARBA" id="ARBA00004141"/>
    </source>
</evidence>
<accession>A0A1G4AQV8</accession>
<proteinExistence type="inferred from homology"/>
<comment type="caution">
    <text evidence="9">The sequence shown here is derived from an EMBL/GenBank/DDBJ whole genome shotgun (WGS) entry which is preliminary data.</text>
</comment>
<dbReference type="OrthoDB" id="4329349at2759"/>
<evidence type="ECO:0000256" key="5">
    <source>
        <dbReference type="ARBA" id="ARBA00038359"/>
    </source>
</evidence>
<feature type="transmembrane region" description="Helical" evidence="7">
    <location>
        <begin position="258"/>
        <end position="279"/>
    </location>
</feature>
<protein>
    <recommendedName>
        <fullName evidence="8">Rhodopsin domain-containing protein</fullName>
    </recommendedName>
</protein>
<feature type="transmembrane region" description="Helical" evidence="7">
    <location>
        <begin position="137"/>
        <end position="164"/>
    </location>
</feature>
<dbReference type="InterPro" id="IPR049326">
    <property type="entry name" value="Rhodopsin_dom_fungi"/>
</dbReference>
<dbReference type="PANTHER" id="PTHR33048">
    <property type="entry name" value="PTH11-LIKE INTEGRAL MEMBRANE PROTEIN (AFU_ORTHOLOGUE AFUA_5G11245)"/>
    <property type="match status" value="1"/>
</dbReference>